<proteinExistence type="predicted"/>
<dbReference type="PANTHER" id="PTHR30570:SF1">
    <property type="entry name" value="PHOSPHATE-BINDING PROTEIN PSTS"/>
    <property type="match status" value="1"/>
</dbReference>
<dbReference type="Proteomes" id="UP000254893">
    <property type="component" value="Unassembled WGS sequence"/>
</dbReference>
<name>A0A380B9G6_SPHSI</name>
<evidence type="ECO:0000256" key="2">
    <source>
        <dbReference type="SAM" id="SignalP"/>
    </source>
</evidence>
<dbReference type="SUPFAM" id="SSF53850">
    <property type="entry name" value="Periplasmic binding protein-like II"/>
    <property type="match status" value="1"/>
</dbReference>
<gene>
    <name evidence="4" type="primary">pstS_1</name>
    <name evidence="4" type="ORF">NCTC11388_00321</name>
</gene>
<feature type="chain" id="PRO_5017078808" evidence="2">
    <location>
        <begin position="23"/>
        <end position="316"/>
    </location>
</feature>
<evidence type="ECO:0000256" key="1">
    <source>
        <dbReference type="ARBA" id="ARBA00022729"/>
    </source>
</evidence>
<protein>
    <submittedName>
        <fullName evidence="4">Phosphate-binding protein pstS</fullName>
    </submittedName>
</protein>
<dbReference type="Pfam" id="PF12849">
    <property type="entry name" value="PBP_like_2"/>
    <property type="match status" value="1"/>
</dbReference>
<accession>A0A380B9G6</accession>
<dbReference type="InterPro" id="IPR024370">
    <property type="entry name" value="PBP_domain"/>
</dbReference>
<reference evidence="4 5" key="1">
    <citation type="submission" date="2018-06" db="EMBL/GenBank/DDBJ databases">
        <authorList>
            <consortium name="Pathogen Informatics"/>
            <person name="Doyle S."/>
        </authorList>
    </citation>
    <scope>NUCLEOTIDE SEQUENCE [LARGE SCALE GENOMIC DNA]</scope>
    <source>
        <strain evidence="4 5">NCTC11388</strain>
    </source>
</reference>
<evidence type="ECO:0000313" key="5">
    <source>
        <dbReference type="Proteomes" id="UP000254893"/>
    </source>
</evidence>
<dbReference type="EMBL" id="UGYW01000001">
    <property type="protein sequence ID" value="SUI97220.1"/>
    <property type="molecule type" value="Genomic_DNA"/>
</dbReference>
<feature type="signal peptide" evidence="2">
    <location>
        <begin position="1"/>
        <end position="22"/>
    </location>
</feature>
<dbReference type="RefSeq" id="WP_115168819.1">
    <property type="nucleotide sequence ID" value="NZ_UGYW01000001.1"/>
</dbReference>
<dbReference type="PROSITE" id="PS51257">
    <property type="entry name" value="PROKAR_LIPOPROTEIN"/>
    <property type="match status" value="1"/>
</dbReference>
<sequence length="316" mass="35033">MNKKVSFRIIMMAVATSLAVFASCSNRSSKDGSDEEKAKHGDILNGRLSVIVDETLLPIIEEQVDVFQNSYKDSKIELVSAPEVKGINLLLQDRAKTAIMTRKLSASEEEYFKKKSISPKVFQIATDAVVFISNTGRADTSITVENVVKILKGENIGQNYSLILDNVNSSTLRQLKDIGKIEKISGKGLKAMENGEEVLSYVAEHTDGIGIISYDQWLNAKRSFQNKDKIRTLSVQNSLTKEGDNKFYLPNQSTLAEGLYVLSRPVYILNYQPDMGLGVGFSAFLTGDRGQRIMLKADLVPATMPGREIIIRDKVE</sequence>
<dbReference type="Gene3D" id="3.40.190.10">
    <property type="entry name" value="Periplasmic binding protein-like II"/>
    <property type="match status" value="2"/>
</dbReference>
<organism evidence="4 5">
    <name type="scientific">Sphingobacterium spiritivorum</name>
    <name type="common">Flavobacterium spiritivorum</name>
    <dbReference type="NCBI Taxonomy" id="258"/>
    <lineage>
        <taxon>Bacteria</taxon>
        <taxon>Pseudomonadati</taxon>
        <taxon>Bacteroidota</taxon>
        <taxon>Sphingobacteriia</taxon>
        <taxon>Sphingobacteriales</taxon>
        <taxon>Sphingobacteriaceae</taxon>
        <taxon>Sphingobacterium</taxon>
    </lineage>
</organism>
<dbReference type="PANTHER" id="PTHR30570">
    <property type="entry name" value="PERIPLASMIC PHOSPHATE BINDING COMPONENT OF PHOSPHATE ABC TRANSPORTER"/>
    <property type="match status" value="1"/>
</dbReference>
<dbReference type="AlphaFoldDB" id="A0A380B9G6"/>
<dbReference type="InterPro" id="IPR050811">
    <property type="entry name" value="Phosphate_ABC_transporter"/>
</dbReference>
<keyword evidence="1 2" id="KW-0732">Signal</keyword>
<evidence type="ECO:0000313" key="4">
    <source>
        <dbReference type="EMBL" id="SUI97220.1"/>
    </source>
</evidence>
<feature type="domain" description="PBP" evidence="3">
    <location>
        <begin position="48"/>
        <end position="288"/>
    </location>
</feature>
<evidence type="ECO:0000259" key="3">
    <source>
        <dbReference type="Pfam" id="PF12849"/>
    </source>
</evidence>